<reference evidence="2" key="2">
    <citation type="submission" date="2015-08" db="UniProtKB">
        <authorList>
            <consortium name="WormBaseParasite"/>
        </authorList>
    </citation>
    <scope>IDENTIFICATION</scope>
</reference>
<evidence type="ECO:0000313" key="1">
    <source>
        <dbReference type="Proteomes" id="UP000035680"/>
    </source>
</evidence>
<keyword evidence="1" id="KW-1185">Reference proteome</keyword>
<dbReference type="WBParaSite" id="SVE_1988500.1">
    <property type="protein sequence ID" value="SVE_1988500.1"/>
    <property type="gene ID" value="SVE_1988500"/>
</dbReference>
<proteinExistence type="predicted"/>
<accession>A0A0K0G571</accession>
<organism evidence="1 2">
    <name type="scientific">Strongyloides venezuelensis</name>
    <name type="common">Threadworm</name>
    <dbReference type="NCBI Taxonomy" id="75913"/>
    <lineage>
        <taxon>Eukaryota</taxon>
        <taxon>Metazoa</taxon>
        <taxon>Ecdysozoa</taxon>
        <taxon>Nematoda</taxon>
        <taxon>Chromadorea</taxon>
        <taxon>Rhabditida</taxon>
        <taxon>Tylenchina</taxon>
        <taxon>Panagrolaimomorpha</taxon>
        <taxon>Strongyloidoidea</taxon>
        <taxon>Strongyloididae</taxon>
        <taxon>Strongyloides</taxon>
    </lineage>
</organism>
<name>A0A0K0G571_STRVS</name>
<evidence type="ECO:0000313" key="2">
    <source>
        <dbReference type="WBParaSite" id="SVE_1988500.1"/>
    </source>
</evidence>
<sequence>MMEITPKSHEANECSVTGVDKIAILKDVVDELYSGTPEKWLYIIEDNTDDIEDKKKQIFSFYLLYFHRLKCK</sequence>
<reference evidence="1" key="1">
    <citation type="submission" date="2014-07" db="EMBL/GenBank/DDBJ databases">
        <authorList>
            <person name="Martin A.A"/>
            <person name="De Silva N."/>
        </authorList>
    </citation>
    <scope>NUCLEOTIDE SEQUENCE</scope>
</reference>
<protein>
    <submittedName>
        <fullName evidence="2">DUF659 domain-containing protein</fullName>
    </submittedName>
</protein>
<dbReference type="AlphaFoldDB" id="A0A0K0G571"/>
<dbReference type="Proteomes" id="UP000035680">
    <property type="component" value="Unassembled WGS sequence"/>
</dbReference>